<protein>
    <submittedName>
        <fullName evidence="1">Uncharacterized protein</fullName>
    </submittedName>
</protein>
<accession>A0ABW4APG0</accession>
<sequence length="41" mass="4262">MTGSMRGTSTGRDLAAQIRRSGELADAATALQVRAASPTVW</sequence>
<gene>
    <name evidence="1" type="ORF">ACFQ5G_46105</name>
</gene>
<dbReference type="Proteomes" id="UP001597183">
    <property type="component" value="Unassembled WGS sequence"/>
</dbReference>
<reference evidence="2" key="1">
    <citation type="journal article" date="2019" name="Int. J. Syst. Evol. Microbiol.">
        <title>The Global Catalogue of Microorganisms (GCM) 10K type strain sequencing project: providing services to taxonomists for standard genome sequencing and annotation.</title>
        <authorList>
            <consortium name="The Broad Institute Genomics Platform"/>
            <consortium name="The Broad Institute Genome Sequencing Center for Infectious Disease"/>
            <person name="Wu L."/>
            <person name="Ma J."/>
        </authorList>
    </citation>
    <scope>NUCLEOTIDE SEQUENCE [LARGE SCALE GENOMIC DNA]</scope>
    <source>
        <strain evidence="2">CCM 7526</strain>
    </source>
</reference>
<dbReference type="RefSeq" id="WP_317795535.1">
    <property type="nucleotide sequence ID" value="NZ_AP028461.1"/>
</dbReference>
<proteinExistence type="predicted"/>
<evidence type="ECO:0000313" key="2">
    <source>
        <dbReference type="Proteomes" id="UP001597183"/>
    </source>
</evidence>
<comment type="caution">
    <text evidence="1">The sequence shown here is derived from an EMBL/GenBank/DDBJ whole genome shotgun (WGS) entry which is preliminary data.</text>
</comment>
<name>A0ABW4APG0_9ACTN</name>
<dbReference type="EMBL" id="JBHTMK010000061">
    <property type="protein sequence ID" value="MFD1372746.1"/>
    <property type="molecule type" value="Genomic_DNA"/>
</dbReference>
<keyword evidence="2" id="KW-1185">Reference proteome</keyword>
<organism evidence="1 2">
    <name type="scientific">Actinoplanes sichuanensis</name>
    <dbReference type="NCBI Taxonomy" id="512349"/>
    <lineage>
        <taxon>Bacteria</taxon>
        <taxon>Bacillati</taxon>
        <taxon>Actinomycetota</taxon>
        <taxon>Actinomycetes</taxon>
        <taxon>Micromonosporales</taxon>
        <taxon>Micromonosporaceae</taxon>
        <taxon>Actinoplanes</taxon>
    </lineage>
</organism>
<evidence type="ECO:0000313" key="1">
    <source>
        <dbReference type="EMBL" id="MFD1372746.1"/>
    </source>
</evidence>